<organism evidence="3 4">
    <name type="scientific">Chrysochloris asiatica</name>
    <name type="common">Cape golden mole</name>
    <dbReference type="NCBI Taxonomy" id="185453"/>
    <lineage>
        <taxon>Eukaryota</taxon>
        <taxon>Metazoa</taxon>
        <taxon>Chordata</taxon>
        <taxon>Craniata</taxon>
        <taxon>Vertebrata</taxon>
        <taxon>Euteleostomi</taxon>
        <taxon>Mammalia</taxon>
        <taxon>Eutheria</taxon>
        <taxon>Afrotheria</taxon>
        <taxon>Chrysochloridae</taxon>
        <taxon>Chrysochlorinae</taxon>
        <taxon>Chrysochloris</taxon>
    </lineage>
</organism>
<feature type="compositionally biased region" description="Polar residues" evidence="1">
    <location>
        <begin position="303"/>
        <end position="325"/>
    </location>
</feature>
<dbReference type="AlphaFoldDB" id="A0A9B0WUK6"/>
<evidence type="ECO:0000313" key="3">
    <source>
        <dbReference type="Proteomes" id="UP000504623"/>
    </source>
</evidence>
<feature type="region of interest" description="Disordered" evidence="1">
    <location>
        <begin position="216"/>
        <end position="526"/>
    </location>
</feature>
<feature type="compositionally biased region" description="Basic and acidic residues" evidence="1">
    <location>
        <begin position="86"/>
        <end position="108"/>
    </location>
</feature>
<evidence type="ECO:0000256" key="1">
    <source>
        <dbReference type="SAM" id="MobiDB-lite"/>
    </source>
</evidence>
<feature type="compositionally biased region" description="Basic and acidic residues" evidence="1">
    <location>
        <begin position="218"/>
        <end position="230"/>
    </location>
</feature>
<dbReference type="PANTHER" id="PTHR16510">
    <property type="entry name" value="EXTRACELLULAR MATRIX PHOSPHOGLYCOPROTEIN WITH ASARM MOTIF"/>
    <property type="match status" value="1"/>
</dbReference>
<dbReference type="OrthoDB" id="9041543at2759"/>
<dbReference type="Proteomes" id="UP000504623">
    <property type="component" value="Unplaced"/>
</dbReference>
<proteinExistence type="predicted"/>
<feature type="signal peptide" evidence="2">
    <location>
        <begin position="1"/>
        <end position="16"/>
    </location>
</feature>
<dbReference type="PANTHER" id="PTHR16510:SF4">
    <property type="entry name" value="MATRIX EXTRACELLULAR PHOSPHOGLYCOPROTEIN"/>
    <property type="match status" value="1"/>
</dbReference>
<dbReference type="CTD" id="56955"/>
<dbReference type="Pfam" id="PF07175">
    <property type="entry name" value="Osteoregulin"/>
    <property type="match status" value="1"/>
</dbReference>
<dbReference type="GO" id="GO:0031012">
    <property type="term" value="C:extracellular matrix"/>
    <property type="evidence" value="ECO:0007669"/>
    <property type="project" value="TreeGrafter"/>
</dbReference>
<dbReference type="GeneID" id="102830239"/>
<feature type="compositionally biased region" description="Polar residues" evidence="1">
    <location>
        <begin position="452"/>
        <end position="464"/>
    </location>
</feature>
<accession>A0A9B0WUK6</accession>
<feature type="compositionally biased region" description="Basic and acidic residues" evidence="1">
    <location>
        <begin position="62"/>
        <end position="77"/>
    </location>
</feature>
<feature type="compositionally biased region" description="Low complexity" evidence="1">
    <location>
        <begin position="512"/>
        <end position="526"/>
    </location>
</feature>
<feature type="compositionally biased region" description="Basic and acidic residues" evidence="1">
    <location>
        <begin position="349"/>
        <end position="362"/>
    </location>
</feature>
<evidence type="ECO:0000256" key="2">
    <source>
        <dbReference type="SAM" id="SignalP"/>
    </source>
</evidence>
<dbReference type="RefSeq" id="XP_006867812.1">
    <property type="nucleotide sequence ID" value="XM_006867750.1"/>
</dbReference>
<keyword evidence="2" id="KW-0732">Signal</keyword>
<keyword evidence="3" id="KW-1185">Reference proteome</keyword>
<name>A0A9B0WUK6_CHRAS</name>
<sequence>MQVVCLGLLLFSLTWAAPTFQPQTEKTKQDCVEEQKITYKGHHEKHGDYILKYVYTSPGRKNQTDMKEENNKDDTAFHHLGKRRKQEPPPKKNIAQEREKALSLHKASDNNQTRKSQNLFVNRQIWHEDHSSKENIHNDLKMSIYPEPSGHNWAENEDDAINELHDQEEYGVALMRHNRQHLMGPVTVNELLRGKGKQEKPRNVLSKILRGANYAEVSQKDKKNHQRDDQAQNIPVKSKSTHHIKHNSDYLKPHPKVNIIPSDFEGSGNTDLQERGDNGISPFSGDGQPFGDIPSKGKATGPNLESINIQTGFSDTSESETTNPDTRGPGFNDIPEKEENSENAIGTRDATERDENASDVRIMEGSNDIIGSTNFKELPGKQGNRVDSESQNAHQGKVEFHYPIAPTEKKRKEHSNRNQATVSDKQRYSGNGKSQQMFISSPGLDNEIGSHNGPTSEENIVAHNNNRKNHYIGHRPNNTIRKEGMSQRQGSWDYRRPHSSRSPGPPRKGESSESSESNSSSDSDGD</sequence>
<evidence type="ECO:0000313" key="4">
    <source>
        <dbReference type="RefSeq" id="XP_006867812.1"/>
    </source>
</evidence>
<reference evidence="4" key="1">
    <citation type="submission" date="2025-08" db="UniProtKB">
        <authorList>
            <consortium name="RefSeq"/>
        </authorList>
    </citation>
    <scope>IDENTIFICATION</scope>
    <source>
        <tissue evidence="4">Spleen</tissue>
    </source>
</reference>
<dbReference type="GO" id="GO:1990430">
    <property type="term" value="F:extracellular matrix protein binding"/>
    <property type="evidence" value="ECO:0007669"/>
    <property type="project" value="TreeGrafter"/>
</dbReference>
<dbReference type="InterPro" id="IPR009837">
    <property type="entry name" value="MEPE"/>
</dbReference>
<feature type="region of interest" description="Disordered" evidence="1">
    <location>
        <begin position="60"/>
        <end position="115"/>
    </location>
</feature>
<dbReference type="GO" id="GO:0031214">
    <property type="term" value="P:biomineral tissue development"/>
    <property type="evidence" value="ECO:0007669"/>
    <property type="project" value="InterPro"/>
</dbReference>
<feature type="chain" id="PRO_5039248374" evidence="2">
    <location>
        <begin position="17"/>
        <end position="526"/>
    </location>
</feature>
<gene>
    <name evidence="4" type="primary">MEPE</name>
</gene>
<protein>
    <submittedName>
        <fullName evidence="4">Matrix extracellular phosphoglycoprotein</fullName>
    </submittedName>
</protein>
<feature type="compositionally biased region" description="Polar residues" evidence="1">
    <location>
        <begin position="417"/>
        <end position="439"/>
    </location>
</feature>